<dbReference type="Gene3D" id="3.40.1260.10">
    <property type="entry name" value="DsrEFH-like"/>
    <property type="match status" value="1"/>
</dbReference>
<dbReference type="InterPro" id="IPR003787">
    <property type="entry name" value="Sulphur_relay_DsrE/F-like"/>
</dbReference>
<accession>A0A6G7PX19</accession>
<protein>
    <submittedName>
        <fullName evidence="1">DsrE family protein</fullName>
    </submittedName>
</protein>
<dbReference type="Proteomes" id="UP000502179">
    <property type="component" value="Chromosome"/>
</dbReference>
<dbReference type="InterPro" id="IPR027396">
    <property type="entry name" value="DsrEFH-like"/>
</dbReference>
<dbReference type="AlphaFoldDB" id="A0A6G7PX19"/>
<gene>
    <name evidence="1" type="ORF">G4V39_07930</name>
</gene>
<organism evidence="1 2">
    <name type="scientific">Thermosulfuriphilus ammonigenes</name>
    <dbReference type="NCBI Taxonomy" id="1936021"/>
    <lineage>
        <taxon>Bacteria</taxon>
        <taxon>Pseudomonadati</taxon>
        <taxon>Thermodesulfobacteriota</taxon>
        <taxon>Thermodesulfobacteria</taxon>
        <taxon>Thermodesulfobacteriales</taxon>
        <taxon>Thermodesulfobacteriaceae</taxon>
        <taxon>Thermosulfuriphilus</taxon>
    </lineage>
</organism>
<name>A0A6G7PX19_9BACT</name>
<dbReference type="EMBL" id="CP048877">
    <property type="protein sequence ID" value="QIJ72202.1"/>
    <property type="molecule type" value="Genomic_DNA"/>
</dbReference>
<proteinExistence type="predicted"/>
<evidence type="ECO:0000313" key="2">
    <source>
        <dbReference type="Proteomes" id="UP000502179"/>
    </source>
</evidence>
<dbReference type="Pfam" id="PF02635">
    <property type="entry name" value="DsrE"/>
    <property type="match status" value="1"/>
</dbReference>
<dbReference type="SUPFAM" id="SSF75169">
    <property type="entry name" value="DsrEFH-like"/>
    <property type="match status" value="1"/>
</dbReference>
<dbReference type="KEGG" id="tav:G4V39_07930"/>
<keyword evidence="2" id="KW-1185">Reference proteome</keyword>
<dbReference type="RefSeq" id="WP_166032420.1">
    <property type="nucleotide sequence ID" value="NZ_CP048877.1"/>
</dbReference>
<evidence type="ECO:0000313" key="1">
    <source>
        <dbReference type="EMBL" id="QIJ72202.1"/>
    </source>
</evidence>
<reference evidence="1 2" key="1">
    <citation type="submission" date="2020-02" db="EMBL/GenBank/DDBJ databases">
        <title>Genome analysis of Thermosulfuriphilus ammonigenes ST65T, an anaerobic thermophilic chemolithoautotrophic bacterium isolated from a deep-sea hydrothermal vent.</title>
        <authorList>
            <person name="Slobodkina G."/>
            <person name="Allioux M."/>
            <person name="Merkel A."/>
            <person name="Alain K."/>
            <person name="Jebbar M."/>
            <person name="Slobodkin A."/>
        </authorList>
    </citation>
    <scope>NUCLEOTIDE SEQUENCE [LARGE SCALE GENOMIC DNA]</scope>
    <source>
        <strain evidence="1 2">ST65</strain>
    </source>
</reference>
<sequence>MKAINFSLLILVILALLVGVLKAQEANRLAIVISTNDPETAWQALRIANFALSKGDQVTIFLLGKGVTISEIDSDEFDIDEKLESFLDEGGRLIACGTAMKMHQISPSELCPRGGRKDLYRLIWSSDKVLTF</sequence>